<proteinExistence type="predicted"/>
<evidence type="ECO:0000313" key="3">
    <source>
        <dbReference type="EMBL" id="KAA0975303.1"/>
    </source>
</evidence>
<dbReference type="PANTHER" id="PTHR43542">
    <property type="entry name" value="METHYLTRANSFERASE"/>
    <property type="match status" value="1"/>
</dbReference>
<dbReference type="NCBIfam" id="TIGR00095">
    <property type="entry name" value="16S rRNA (guanine(966)-N(2))-methyltransferase RsmD"/>
    <property type="match status" value="1"/>
</dbReference>
<dbReference type="GO" id="GO:0052913">
    <property type="term" value="F:16S rRNA (guanine(966)-N(2))-methyltransferase activity"/>
    <property type="evidence" value="ECO:0007669"/>
    <property type="project" value="UniProtKB-EC"/>
</dbReference>
<dbReference type="RefSeq" id="WP_149620192.1">
    <property type="nucleotide sequence ID" value="NZ_VOBL01000015.1"/>
</dbReference>
<gene>
    <name evidence="3" type="primary">rsmD</name>
    <name evidence="3" type="ORF">FQ154_13960</name>
</gene>
<dbReference type="Pfam" id="PF03602">
    <property type="entry name" value="Cons_hypoth95"/>
    <property type="match status" value="1"/>
</dbReference>
<keyword evidence="1 3" id="KW-0489">Methyltransferase</keyword>
<name>A0A5B0E8W5_9MICC</name>
<dbReference type="InterPro" id="IPR029063">
    <property type="entry name" value="SAM-dependent_MTases_sf"/>
</dbReference>
<dbReference type="CDD" id="cd02440">
    <property type="entry name" value="AdoMet_MTases"/>
    <property type="match status" value="1"/>
</dbReference>
<dbReference type="EMBL" id="VOBL01000015">
    <property type="protein sequence ID" value="KAA0975303.1"/>
    <property type="molecule type" value="Genomic_DNA"/>
</dbReference>
<dbReference type="InterPro" id="IPR004398">
    <property type="entry name" value="RNA_MeTrfase_RsmD"/>
</dbReference>
<dbReference type="PROSITE" id="PS00092">
    <property type="entry name" value="N6_MTASE"/>
    <property type="match status" value="1"/>
</dbReference>
<comment type="caution">
    <text evidence="3">The sequence shown here is derived from an EMBL/GenBank/DDBJ whole genome shotgun (WGS) entry which is preliminary data.</text>
</comment>
<accession>A0A5B0E8W5</accession>
<dbReference type="GO" id="GO:0003676">
    <property type="term" value="F:nucleic acid binding"/>
    <property type="evidence" value="ECO:0007669"/>
    <property type="project" value="InterPro"/>
</dbReference>
<dbReference type="AlphaFoldDB" id="A0A5B0E8W5"/>
<dbReference type="SUPFAM" id="SSF53335">
    <property type="entry name" value="S-adenosyl-L-methionine-dependent methyltransferases"/>
    <property type="match status" value="1"/>
</dbReference>
<keyword evidence="2 3" id="KW-0808">Transferase</keyword>
<evidence type="ECO:0000256" key="2">
    <source>
        <dbReference type="ARBA" id="ARBA00022679"/>
    </source>
</evidence>
<dbReference type="PIRSF" id="PIRSF004553">
    <property type="entry name" value="CHP00095"/>
    <property type="match status" value="1"/>
</dbReference>
<sequence>MSRIVAGAAGGLTLKSVPGDSTRPTTDRVKEALFSRLESYDVLTNARVLDLYAGAGSLGIEAASRGARSVLLVELAPKAVAVCQVNAGLVNKALRKELVGVRRGSVDSVLDSFAPVPGGSAGRSWDVVFMDPPYPLTDDELAKTLEKVSLVLEHGAMVVVERSSRSVEPSWPAGLEKFAEKKYGETRLWFAEPVQIAAD</sequence>
<evidence type="ECO:0000256" key="1">
    <source>
        <dbReference type="ARBA" id="ARBA00022603"/>
    </source>
</evidence>
<dbReference type="InterPro" id="IPR002052">
    <property type="entry name" value="DNA_methylase_N6_adenine_CS"/>
</dbReference>
<dbReference type="Gene3D" id="3.40.50.150">
    <property type="entry name" value="Vaccinia Virus protein VP39"/>
    <property type="match status" value="1"/>
</dbReference>
<protein>
    <submittedName>
        <fullName evidence="3">16S rRNA (Guanine(966)-N(2))-methyltransferase RsmD</fullName>
        <ecNumber evidence="3">2.1.1.171</ecNumber>
    </submittedName>
</protein>
<dbReference type="Proteomes" id="UP000323856">
    <property type="component" value="Unassembled WGS sequence"/>
</dbReference>
<dbReference type="OrthoDB" id="9803017at2"/>
<organism evidence="3 4">
    <name type="scientific">Paeniglutamicibacter gangotriensis</name>
    <dbReference type="NCBI Taxonomy" id="254787"/>
    <lineage>
        <taxon>Bacteria</taxon>
        <taxon>Bacillati</taxon>
        <taxon>Actinomycetota</taxon>
        <taxon>Actinomycetes</taxon>
        <taxon>Micrococcales</taxon>
        <taxon>Micrococcaceae</taxon>
        <taxon>Paeniglutamicibacter</taxon>
    </lineage>
</organism>
<reference evidence="3 4" key="1">
    <citation type="submission" date="2019-07" db="EMBL/GenBank/DDBJ databases">
        <title>Analysis of the biochemical properties, biological activity and biotechnological potential of siderophores and biosurfactants produced by Antarctic psychrotolerant bacteria.</title>
        <authorList>
            <person name="Styczynski M."/>
            <person name="Krucon T."/>
            <person name="Decewicz P."/>
            <person name="Dziewit L."/>
        </authorList>
    </citation>
    <scope>NUCLEOTIDE SEQUENCE [LARGE SCALE GENOMIC DNA]</scope>
    <source>
        <strain evidence="3 4">ANT_H27</strain>
    </source>
</reference>
<evidence type="ECO:0000313" key="4">
    <source>
        <dbReference type="Proteomes" id="UP000323856"/>
    </source>
</evidence>
<dbReference type="EC" id="2.1.1.171" evidence="3"/>
<dbReference type="PANTHER" id="PTHR43542:SF1">
    <property type="entry name" value="METHYLTRANSFERASE"/>
    <property type="match status" value="1"/>
</dbReference>